<keyword evidence="2" id="KW-0129">CBS domain</keyword>
<dbReference type="InterPro" id="IPR000644">
    <property type="entry name" value="CBS_dom"/>
</dbReference>
<dbReference type="PROSITE" id="PS51371">
    <property type="entry name" value="CBS"/>
    <property type="match status" value="1"/>
</dbReference>
<protein>
    <recommendedName>
        <fullName evidence="3">CBS domain-containing protein</fullName>
    </recommendedName>
</protein>
<dbReference type="AlphaFoldDB" id="X0T0Q6"/>
<dbReference type="GO" id="GO:0005886">
    <property type="term" value="C:plasma membrane"/>
    <property type="evidence" value="ECO:0007669"/>
    <property type="project" value="TreeGrafter"/>
</dbReference>
<dbReference type="PANTHER" id="PTHR22777:SF17">
    <property type="entry name" value="UPF0053 PROTEIN SLL0260"/>
    <property type="match status" value="1"/>
</dbReference>
<dbReference type="Pfam" id="PF00571">
    <property type="entry name" value="CBS"/>
    <property type="match status" value="1"/>
</dbReference>
<dbReference type="Pfam" id="PF01595">
    <property type="entry name" value="CNNM"/>
    <property type="match status" value="1"/>
</dbReference>
<feature type="non-terminal residue" evidence="4">
    <location>
        <position position="304"/>
    </location>
</feature>
<proteinExistence type="predicted"/>
<dbReference type="Gene3D" id="3.10.580.10">
    <property type="entry name" value="CBS-domain"/>
    <property type="match status" value="1"/>
</dbReference>
<dbReference type="InterPro" id="IPR046342">
    <property type="entry name" value="CBS_dom_sf"/>
</dbReference>
<evidence type="ECO:0000256" key="2">
    <source>
        <dbReference type="ARBA" id="ARBA00023122"/>
    </source>
</evidence>
<sequence>MIEAIRQFGPWVAWSLVLVFSTRLDGLFCGLETGIYVMNKNRLDLHAAAGLPAAKFFRRMLASPDRLLATLLIGTNLTRYLATFAISAMFVLAGYEEQAEWLTLAIATPLLLVAADSVPKTVFQRLPIESIYRLSWLLRASGWLFRVTGLGPLVIAISRGLMNLAGPARRVKTALGHTGVAAMVTEGRASGVLTHFQWVMADRVMHISEVTVADAMVPMRHVVTVPYSAGRDELLEIIGRYSYSRLPAMDDGGRVVGILNIYDVLTDAAGRAGESEPPQAKMPPPLVIPAELTVTEALYRMRRA</sequence>
<gene>
    <name evidence="4" type="ORF">S01H1_06525</name>
</gene>
<keyword evidence="1" id="KW-0677">Repeat</keyword>
<accession>X0T0Q6</accession>
<evidence type="ECO:0000256" key="1">
    <source>
        <dbReference type="ARBA" id="ARBA00022737"/>
    </source>
</evidence>
<comment type="caution">
    <text evidence="4">The sequence shown here is derived from an EMBL/GenBank/DDBJ whole genome shotgun (WGS) entry which is preliminary data.</text>
</comment>
<reference evidence="4" key="1">
    <citation type="journal article" date="2014" name="Front. Microbiol.">
        <title>High frequency of phylogenetically diverse reductive dehalogenase-homologous genes in deep subseafloor sedimentary metagenomes.</title>
        <authorList>
            <person name="Kawai M."/>
            <person name="Futagami T."/>
            <person name="Toyoda A."/>
            <person name="Takaki Y."/>
            <person name="Nishi S."/>
            <person name="Hori S."/>
            <person name="Arai W."/>
            <person name="Tsubouchi T."/>
            <person name="Morono Y."/>
            <person name="Uchiyama I."/>
            <person name="Ito T."/>
            <person name="Fujiyama A."/>
            <person name="Inagaki F."/>
            <person name="Takami H."/>
        </authorList>
    </citation>
    <scope>NUCLEOTIDE SEQUENCE</scope>
    <source>
        <strain evidence="4">Expedition CK06-06</strain>
    </source>
</reference>
<dbReference type="PANTHER" id="PTHR22777">
    <property type="entry name" value="HEMOLYSIN-RELATED"/>
    <property type="match status" value="1"/>
</dbReference>
<dbReference type="EMBL" id="BARS01003365">
    <property type="protein sequence ID" value="GAF81762.1"/>
    <property type="molecule type" value="Genomic_DNA"/>
</dbReference>
<dbReference type="SUPFAM" id="SSF54631">
    <property type="entry name" value="CBS-domain pair"/>
    <property type="match status" value="1"/>
</dbReference>
<evidence type="ECO:0000259" key="3">
    <source>
        <dbReference type="PROSITE" id="PS51371"/>
    </source>
</evidence>
<organism evidence="4">
    <name type="scientific">marine sediment metagenome</name>
    <dbReference type="NCBI Taxonomy" id="412755"/>
    <lineage>
        <taxon>unclassified sequences</taxon>
        <taxon>metagenomes</taxon>
        <taxon>ecological metagenomes</taxon>
    </lineage>
</organism>
<feature type="domain" description="CBS" evidence="3">
    <location>
        <begin position="216"/>
        <end position="275"/>
    </location>
</feature>
<name>X0T0Q6_9ZZZZ</name>
<dbReference type="InterPro" id="IPR002550">
    <property type="entry name" value="CNNM"/>
</dbReference>
<evidence type="ECO:0000313" key="4">
    <source>
        <dbReference type="EMBL" id="GAF81762.1"/>
    </source>
</evidence>